<reference evidence="2" key="2">
    <citation type="submission" date="2020-01" db="EMBL/GenBank/DDBJ databases">
        <authorList>
            <person name="Perkins V."/>
            <person name="Lessard M.-H."/>
            <person name="Dugat-Bony E."/>
            <person name="Frenette M."/>
            <person name="Labrie S."/>
        </authorList>
    </citation>
    <scope>NUCLEOTIDE SEQUENCE</scope>
    <source>
        <strain evidence="2">LMA-70</strain>
    </source>
</reference>
<reference evidence="2" key="1">
    <citation type="journal article" date="2020" name="Front. Microbiol.">
        <title>Phenotypic and Genetic Characterization of the Cheese Ripening Yeast Geotrichum candidum.</title>
        <authorList>
            <person name="Perkins V."/>
            <person name="Vignola S."/>
            <person name="Lessard M.H."/>
            <person name="Plante P.L."/>
            <person name="Corbeil J."/>
            <person name="Dugat-Bony E."/>
            <person name="Frenette M."/>
            <person name="Labrie S."/>
        </authorList>
    </citation>
    <scope>NUCLEOTIDE SEQUENCE</scope>
    <source>
        <strain evidence="2">LMA-70</strain>
    </source>
</reference>
<protein>
    <submittedName>
        <fullName evidence="2">Uncharacterized protein</fullName>
    </submittedName>
</protein>
<feature type="compositionally biased region" description="Acidic residues" evidence="1">
    <location>
        <begin position="238"/>
        <end position="260"/>
    </location>
</feature>
<dbReference type="Proteomes" id="UP000750522">
    <property type="component" value="Unassembled WGS sequence"/>
</dbReference>
<sequence>MKRQALVSVNALEEATQTAIEYKKRKLDNQKEMDNQKETESTNPEKRTSEYNVSEDVEMIESLDEITPAVSRRPKVAFADAVRKIKQEQTDVYSYQHGDSIANNEEDEDITQLKNLVIVESVPMERADRVPPMQEQGRWAGRKNFKRFVKRRPGVAMQQQNQPQHVRASKGGSSMVVTLVQADPHEFRVQSHIDWVTSAQAPRARDPTPTEAIDIDMDTNNNKNGEGDDGESLFMGGFDDDVDELNAYNEDENDDEEDEIEKTSFRRLKSVHATASSGPTRISTPVASTALARQAPATSMRTTNMRAPRNPRQVKLSSKSKVSYNDDNDDDDEDNEDDDAGFKFKFSTKR</sequence>
<dbReference type="EMBL" id="QQZK01000053">
    <property type="protein sequence ID" value="KAF5099946.1"/>
    <property type="molecule type" value="Genomic_DNA"/>
</dbReference>
<proteinExistence type="predicted"/>
<accession>A0A9P5G4C2</accession>
<name>A0A9P5G4C2_GEOCN</name>
<comment type="caution">
    <text evidence="2">The sequence shown here is derived from an EMBL/GenBank/DDBJ whole genome shotgun (WGS) entry which is preliminary data.</text>
</comment>
<dbReference type="AlphaFoldDB" id="A0A9P5G4C2"/>
<organism evidence="2 3">
    <name type="scientific">Geotrichum candidum</name>
    <name type="common">Oospora lactis</name>
    <name type="synonym">Dipodascus geotrichum</name>
    <dbReference type="NCBI Taxonomy" id="1173061"/>
    <lineage>
        <taxon>Eukaryota</taxon>
        <taxon>Fungi</taxon>
        <taxon>Dikarya</taxon>
        <taxon>Ascomycota</taxon>
        <taxon>Saccharomycotina</taxon>
        <taxon>Dipodascomycetes</taxon>
        <taxon>Dipodascales</taxon>
        <taxon>Dipodascaceae</taxon>
        <taxon>Geotrichum</taxon>
    </lineage>
</organism>
<feature type="compositionally biased region" description="Polar residues" evidence="1">
    <location>
        <begin position="273"/>
        <end position="287"/>
    </location>
</feature>
<evidence type="ECO:0000313" key="2">
    <source>
        <dbReference type="EMBL" id="KAF5099946.1"/>
    </source>
</evidence>
<evidence type="ECO:0000256" key="1">
    <source>
        <dbReference type="SAM" id="MobiDB-lite"/>
    </source>
</evidence>
<gene>
    <name evidence="2" type="ORF">DV451_002769</name>
</gene>
<feature type="region of interest" description="Disordered" evidence="1">
    <location>
        <begin position="199"/>
        <end position="350"/>
    </location>
</feature>
<feature type="compositionally biased region" description="Polar residues" evidence="1">
    <location>
        <begin position="296"/>
        <end position="305"/>
    </location>
</feature>
<feature type="region of interest" description="Disordered" evidence="1">
    <location>
        <begin position="22"/>
        <end position="55"/>
    </location>
</feature>
<evidence type="ECO:0000313" key="3">
    <source>
        <dbReference type="Proteomes" id="UP000750522"/>
    </source>
</evidence>
<feature type="compositionally biased region" description="Basic and acidic residues" evidence="1">
    <location>
        <begin position="27"/>
        <end position="49"/>
    </location>
</feature>
<feature type="compositionally biased region" description="Acidic residues" evidence="1">
    <location>
        <begin position="326"/>
        <end position="339"/>
    </location>
</feature>